<dbReference type="EMBL" id="GIIL01007696">
    <property type="protein sequence ID" value="NOV51422.1"/>
    <property type="molecule type" value="Transcribed_RNA"/>
</dbReference>
<sequence>MGKKASSLIFPTYQVMILMMYPLIYLVIQKANGHQINLMFWNIHNISLTYDQRVISQIEEIKKHKEEAIIVQ</sequence>
<accession>A0A6M2DYZ6</accession>
<evidence type="ECO:0000256" key="1">
    <source>
        <dbReference type="SAM" id="Phobius"/>
    </source>
</evidence>
<dbReference type="AlphaFoldDB" id="A0A6M2DYZ6"/>
<proteinExistence type="predicted"/>
<keyword evidence="1" id="KW-0472">Membrane</keyword>
<keyword evidence="1" id="KW-1133">Transmembrane helix</keyword>
<keyword evidence="1" id="KW-0812">Transmembrane</keyword>
<name>A0A6M2DYZ6_XENCH</name>
<reference evidence="2" key="1">
    <citation type="submission" date="2020-03" db="EMBL/GenBank/DDBJ databases">
        <title>Transcriptomic Profiling of the Digestive Tract of the Rat Flea, Xenopsylla cheopis, Following Blood Feeding and Infection with Yersinia pestis.</title>
        <authorList>
            <person name="Bland D.M."/>
            <person name="Martens C.A."/>
            <person name="Virtaneva K."/>
            <person name="Kanakabandi K."/>
            <person name="Long D."/>
            <person name="Rosenke R."/>
            <person name="Saturday G.A."/>
            <person name="Hoyt F.H."/>
            <person name="Bruno D.P."/>
            <person name="Ribeiro J.M.C."/>
            <person name="Hinnebusch J."/>
        </authorList>
    </citation>
    <scope>NUCLEOTIDE SEQUENCE</scope>
</reference>
<protein>
    <submittedName>
        <fullName evidence="2">Putative secreted protein</fullName>
    </submittedName>
</protein>
<organism evidence="2">
    <name type="scientific">Xenopsylla cheopis</name>
    <name type="common">Oriental rat flea</name>
    <name type="synonym">Pulex cheopis</name>
    <dbReference type="NCBI Taxonomy" id="163159"/>
    <lineage>
        <taxon>Eukaryota</taxon>
        <taxon>Metazoa</taxon>
        <taxon>Ecdysozoa</taxon>
        <taxon>Arthropoda</taxon>
        <taxon>Hexapoda</taxon>
        <taxon>Insecta</taxon>
        <taxon>Pterygota</taxon>
        <taxon>Neoptera</taxon>
        <taxon>Endopterygota</taxon>
        <taxon>Siphonaptera</taxon>
        <taxon>Pulicidae</taxon>
        <taxon>Xenopsyllinae</taxon>
        <taxon>Xenopsylla</taxon>
    </lineage>
</organism>
<feature type="transmembrane region" description="Helical" evidence="1">
    <location>
        <begin position="6"/>
        <end position="28"/>
    </location>
</feature>
<evidence type="ECO:0000313" key="2">
    <source>
        <dbReference type="EMBL" id="NOV51422.1"/>
    </source>
</evidence>